<evidence type="ECO:0000256" key="7">
    <source>
        <dbReference type="ARBA" id="ARBA00023015"/>
    </source>
</evidence>
<dbReference type="OrthoDB" id="10069059at2759"/>
<dbReference type="PANTHER" id="PTHR10816:SF15">
    <property type="entry name" value="MYELIN TRANSCRIPTION FACTOR 1-LIKE PROTEIN"/>
    <property type="match status" value="1"/>
</dbReference>
<keyword evidence="7" id="KW-0805">Transcription regulation</keyword>
<keyword evidence="6" id="KW-0862">Zinc</keyword>
<comment type="caution">
    <text evidence="11">The sequence shown here is derived from an EMBL/GenBank/DDBJ whole genome shotgun (WGS) entry which is preliminary data.</text>
</comment>
<dbReference type="Proteomes" id="UP000292052">
    <property type="component" value="Unassembled WGS sequence"/>
</dbReference>
<protein>
    <submittedName>
        <fullName evidence="11">Myelin transcription factor 1</fullName>
    </submittedName>
</protein>
<evidence type="ECO:0000256" key="2">
    <source>
        <dbReference type="ARBA" id="ARBA00010194"/>
    </source>
</evidence>
<dbReference type="GO" id="GO:0007399">
    <property type="term" value="P:nervous system development"/>
    <property type="evidence" value="ECO:0007669"/>
    <property type="project" value="UniProtKB-KW"/>
</dbReference>
<keyword evidence="12" id="KW-1185">Reference proteome</keyword>
<accession>A0A482VH97</accession>
<sequence length="1080" mass="116411">MATVSKIFPKSLDMNDEKRRKKTEELEQTTKSLILPQKKRVLPGSSATSPVKKCQKLVSNTPSDECVADETLIRETEAALKNLSGSWPGPRGSSYNKKQEESPAFENLFDEKKANLKLSPSSSSNGSNDNACSLKDVITLRDQHEDGEDKSTELRNKAVRVKHEDSGVEGKIKIKQIKCESTSQYEPPDFNELVDDSSNELEIDMSESASEKNDDKAEMRCKKSDVDDAKSGKYSSDPYPSPSATTSSPFSTTSAFRPPQAAKNTNLSNLGPMPAEATFVGYPIGADDKPKTITQLKEVEKSPEDVSKQYTILQPAAAGSRAANALQEVAREGVPSVAAVAGTTDPKMVTPTGTLSPNSIGRDSGVVLAMHETILKCPTPGCNGRGHVSSNRNSHRSLSGCPIAAANKQAAREQKYQTSLQHRIKSPHTPFALSCQNEFGPSYDGKRTPTSEDVKPSYLVAYGTVPSNQHQDSDNKTPYEQFYNKSGTTIKQDMMKIPKTEMSQSSCCSVSGQTELLVPKTEMNTSTCRSPPSGMRNAYEPYLNQDSNSSSMSSMDTINSRGPQHQIHHLGPHQNPQQSSYNMDHQMPHRSPYHQSPMSEEMYHRSDRSYTDMTDSMSGISRPVVTYSNEIVSRSYDSSMVNSASHRPYDPGTATAFERYDSGQCVTMQQPLAPPRVPPQGIYGYGSMEEQQDQRYQQEAVAVQHHQIAVANATAQGLMKTEGGQESSGPLYPRPMYQYDASGGPPLPLGFSAINLSVKCVTTAQAQMKVTGPHTSPGGTVIDLSTSSVTTTSPQVAYSSPHYGGQRVGGSPQAAASPHLSASPQVPSPQGQTLDLSVSRLSHSVTVAIFVSSDASPQYQNGHGEGVPVPPGFIGPRDEQTEPVDFSTANEPVNFSGVRPVATFAGPVLAPGSGYSRESTPDSGGSHYMDAYRDAAGYGPMSPHPGYGMTSVASDYTSNPYTPYPTSGYSCAGGYPGSVTTGYPAPPGGYSPSPCYSMPPPQHTMSQHDKPPNKDTSSRRPIYSGVRPCARGRDGKELIQCPTISCDGMGHVSGNYATHRRQAFTVELRVNPSKAMLIPA</sequence>
<keyword evidence="3" id="KW-0479">Metal-binding</keyword>
<feature type="compositionally biased region" description="Basic and acidic residues" evidence="10">
    <location>
        <begin position="142"/>
        <end position="172"/>
    </location>
</feature>
<evidence type="ECO:0000256" key="1">
    <source>
        <dbReference type="ARBA" id="ARBA00004123"/>
    </source>
</evidence>
<dbReference type="FunFam" id="4.10.320.30:FF:000001">
    <property type="entry name" value="Myelin transcription factor 1-like, a"/>
    <property type="match status" value="1"/>
</dbReference>
<dbReference type="GO" id="GO:0000981">
    <property type="term" value="F:DNA-binding transcription factor activity, RNA polymerase II-specific"/>
    <property type="evidence" value="ECO:0007669"/>
    <property type="project" value="TreeGrafter"/>
</dbReference>
<gene>
    <name evidence="11" type="ORF">BDFB_004381</name>
</gene>
<dbReference type="PROSITE" id="PS51802">
    <property type="entry name" value="ZF_CCHHC"/>
    <property type="match status" value="2"/>
</dbReference>
<evidence type="ECO:0000256" key="4">
    <source>
        <dbReference type="ARBA" id="ARBA00022737"/>
    </source>
</evidence>
<proteinExistence type="inferred from homology"/>
<dbReference type="PANTHER" id="PTHR10816">
    <property type="entry name" value="MYELIN TRANSCRIPTION FACTOR 1-RELATED"/>
    <property type="match status" value="1"/>
</dbReference>
<dbReference type="GO" id="GO:0005634">
    <property type="term" value="C:nucleus"/>
    <property type="evidence" value="ECO:0007669"/>
    <property type="project" value="UniProtKB-SubCell"/>
</dbReference>
<evidence type="ECO:0000313" key="11">
    <source>
        <dbReference type="EMBL" id="RZC32034.1"/>
    </source>
</evidence>
<dbReference type="Pfam" id="PF01530">
    <property type="entry name" value="zf-C2HC"/>
    <property type="match status" value="2"/>
</dbReference>
<keyword evidence="9" id="KW-0539">Nucleus</keyword>
<comment type="subcellular location">
    <subcellularLocation>
        <location evidence="1">Nucleus</location>
    </subcellularLocation>
</comment>
<dbReference type="InterPro" id="IPR002515">
    <property type="entry name" value="Znf_C2H2C"/>
</dbReference>
<feature type="compositionally biased region" description="Polar residues" evidence="10">
    <location>
        <begin position="574"/>
        <end position="583"/>
    </location>
</feature>
<evidence type="ECO:0000256" key="6">
    <source>
        <dbReference type="ARBA" id="ARBA00022833"/>
    </source>
</evidence>
<feature type="region of interest" description="Disordered" evidence="10">
    <location>
        <begin position="82"/>
        <end position="104"/>
    </location>
</feature>
<feature type="region of interest" description="Disordered" evidence="10">
    <location>
        <begin position="546"/>
        <end position="597"/>
    </location>
</feature>
<evidence type="ECO:0000256" key="8">
    <source>
        <dbReference type="ARBA" id="ARBA00023163"/>
    </source>
</evidence>
<evidence type="ECO:0000256" key="9">
    <source>
        <dbReference type="ARBA" id="ARBA00023242"/>
    </source>
</evidence>
<dbReference type="GO" id="GO:0000978">
    <property type="term" value="F:RNA polymerase II cis-regulatory region sequence-specific DNA binding"/>
    <property type="evidence" value="ECO:0007669"/>
    <property type="project" value="TreeGrafter"/>
</dbReference>
<keyword evidence="8" id="KW-0804">Transcription</keyword>
<feature type="compositionally biased region" description="Low complexity" evidence="10">
    <location>
        <begin position="119"/>
        <end position="132"/>
    </location>
</feature>
<feature type="region of interest" description="Disordered" evidence="10">
    <location>
        <begin position="1"/>
        <end position="50"/>
    </location>
</feature>
<feature type="compositionally biased region" description="Acidic residues" evidence="10">
    <location>
        <begin position="192"/>
        <end position="205"/>
    </location>
</feature>
<feature type="non-terminal residue" evidence="11">
    <location>
        <position position="1080"/>
    </location>
</feature>
<feature type="compositionally biased region" description="Low complexity" evidence="10">
    <location>
        <begin position="546"/>
        <end position="560"/>
    </location>
</feature>
<feature type="region of interest" description="Disordered" evidence="10">
    <location>
        <begin position="113"/>
        <end position="132"/>
    </location>
</feature>
<name>A0A482VH97_ASBVE</name>
<evidence type="ECO:0000313" key="12">
    <source>
        <dbReference type="Proteomes" id="UP000292052"/>
    </source>
</evidence>
<dbReference type="InterPro" id="IPR036060">
    <property type="entry name" value="Znf_C2H2C_sf"/>
</dbReference>
<comment type="similarity">
    <text evidence="2">Belongs to the MYT1 family.</text>
</comment>
<evidence type="ECO:0000256" key="3">
    <source>
        <dbReference type="ARBA" id="ARBA00022723"/>
    </source>
</evidence>
<dbReference type="STRING" id="1661398.A0A482VH97"/>
<feature type="region of interest" description="Disordered" evidence="10">
    <location>
        <begin position="142"/>
        <end position="273"/>
    </location>
</feature>
<feature type="region of interest" description="Disordered" evidence="10">
    <location>
        <begin position="771"/>
        <end position="833"/>
    </location>
</feature>
<dbReference type="Gene3D" id="4.10.320.30">
    <property type="match status" value="2"/>
</dbReference>
<reference evidence="11 12" key="1">
    <citation type="submission" date="2017-03" db="EMBL/GenBank/DDBJ databases">
        <title>Genome of the blue death feigning beetle - Asbolus verrucosus.</title>
        <authorList>
            <person name="Rider S.D."/>
        </authorList>
    </citation>
    <scope>NUCLEOTIDE SEQUENCE [LARGE SCALE GENOMIC DNA]</scope>
    <source>
        <strain evidence="11">Butters</strain>
        <tissue evidence="11">Head and leg muscle</tissue>
    </source>
</reference>
<evidence type="ECO:0000256" key="5">
    <source>
        <dbReference type="ARBA" id="ARBA00022771"/>
    </source>
</evidence>
<organism evidence="11 12">
    <name type="scientific">Asbolus verrucosus</name>
    <name type="common">Desert ironclad beetle</name>
    <dbReference type="NCBI Taxonomy" id="1661398"/>
    <lineage>
        <taxon>Eukaryota</taxon>
        <taxon>Metazoa</taxon>
        <taxon>Ecdysozoa</taxon>
        <taxon>Arthropoda</taxon>
        <taxon>Hexapoda</taxon>
        <taxon>Insecta</taxon>
        <taxon>Pterygota</taxon>
        <taxon>Neoptera</taxon>
        <taxon>Endopterygota</taxon>
        <taxon>Coleoptera</taxon>
        <taxon>Polyphaga</taxon>
        <taxon>Cucujiformia</taxon>
        <taxon>Tenebrionidae</taxon>
        <taxon>Pimeliinae</taxon>
        <taxon>Asbolus</taxon>
    </lineage>
</organism>
<evidence type="ECO:0000256" key="10">
    <source>
        <dbReference type="SAM" id="MobiDB-lite"/>
    </source>
</evidence>
<feature type="compositionally biased region" description="Basic and acidic residues" evidence="10">
    <location>
        <begin position="209"/>
        <end position="231"/>
    </location>
</feature>
<keyword evidence="5" id="KW-0863">Zinc-finger</keyword>
<dbReference type="EMBL" id="QDEB01100617">
    <property type="protein sequence ID" value="RZC32034.1"/>
    <property type="molecule type" value="Genomic_DNA"/>
</dbReference>
<keyword evidence="4" id="KW-0677">Repeat</keyword>
<feature type="compositionally biased region" description="Low complexity" evidence="10">
    <location>
        <begin position="234"/>
        <end position="259"/>
    </location>
</feature>
<feature type="compositionally biased region" description="Basic and acidic residues" evidence="10">
    <location>
        <begin position="13"/>
        <end position="25"/>
    </location>
</feature>
<dbReference type="GO" id="GO:0008270">
    <property type="term" value="F:zinc ion binding"/>
    <property type="evidence" value="ECO:0007669"/>
    <property type="project" value="UniProtKB-KW"/>
</dbReference>
<feature type="compositionally biased region" description="Polar residues" evidence="10">
    <location>
        <begin position="820"/>
        <end position="833"/>
    </location>
</feature>
<dbReference type="SUPFAM" id="SSF103637">
    <property type="entry name" value="CCHHC domain"/>
    <property type="match status" value="2"/>
</dbReference>
<feature type="region of interest" description="Disordered" evidence="10">
    <location>
        <begin position="993"/>
        <end position="1024"/>
    </location>
</feature>
<dbReference type="AlphaFoldDB" id="A0A482VH97"/>
<feature type="compositionally biased region" description="Basic and acidic residues" evidence="10">
    <location>
        <begin position="1006"/>
        <end position="1018"/>
    </location>
</feature>